<sequence>MLDRRPIKSPCISVCVMDPGTGWCEGCFRTIAEIGAWARMSHDDRDRVMADLPARRKLFKAREAAQ</sequence>
<evidence type="ECO:0000313" key="2">
    <source>
        <dbReference type="Proteomes" id="UP000291613"/>
    </source>
</evidence>
<dbReference type="RefSeq" id="WP_131004104.1">
    <property type="nucleotide sequence ID" value="NZ_JBHSZR010000009.1"/>
</dbReference>
<dbReference type="AlphaFoldDB" id="A0A4Q9GC26"/>
<dbReference type="EMBL" id="SIUB01000007">
    <property type="protein sequence ID" value="TBN48756.1"/>
    <property type="molecule type" value="Genomic_DNA"/>
</dbReference>
<keyword evidence="2" id="KW-1185">Reference proteome</keyword>
<organism evidence="1 2">
    <name type="scientific">Hansschlegelia quercus</name>
    <dbReference type="NCBI Taxonomy" id="2528245"/>
    <lineage>
        <taxon>Bacteria</taxon>
        <taxon>Pseudomonadati</taxon>
        <taxon>Pseudomonadota</taxon>
        <taxon>Alphaproteobacteria</taxon>
        <taxon>Hyphomicrobiales</taxon>
        <taxon>Methylopilaceae</taxon>
        <taxon>Hansschlegelia</taxon>
    </lineage>
</organism>
<accession>A0A4Q9GC26</accession>
<reference evidence="1 2" key="1">
    <citation type="submission" date="2019-02" db="EMBL/GenBank/DDBJ databases">
        <title>Hansschlegelia quercus sp. nov., a novel methylotrophic bacterium from buds of oak (Quercus robur L.).</title>
        <authorList>
            <person name="Agafonova N.V."/>
            <person name="Kaparullina E.N."/>
            <person name="Grouzdev D.S."/>
            <person name="Doronina N.V."/>
        </authorList>
    </citation>
    <scope>NUCLEOTIDE SEQUENCE [LARGE SCALE GENOMIC DNA]</scope>
    <source>
        <strain evidence="1 2">Dub</strain>
    </source>
</reference>
<comment type="caution">
    <text evidence="1">The sequence shown here is derived from an EMBL/GenBank/DDBJ whole genome shotgun (WGS) entry which is preliminary data.</text>
</comment>
<dbReference type="OrthoDB" id="9811423at2"/>
<protein>
    <submittedName>
        <fullName evidence="1">DUF1289 domain-containing protein</fullName>
    </submittedName>
</protein>
<dbReference type="InterPro" id="IPR010710">
    <property type="entry name" value="DUF1289"/>
</dbReference>
<dbReference type="Proteomes" id="UP000291613">
    <property type="component" value="Unassembled WGS sequence"/>
</dbReference>
<evidence type="ECO:0000313" key="1">
    <source>
        <dbReference type="EMBL" id="TBN48756.1"/>
    </source>
</evidence>
<dbReference type="Pfam" id="PF06945">
    <property type="entry name" value="DUF1289"/>
    <property type="match status" value="1"/>
</dbReference>
<proteinExistence type="predicted"/>
<gene>
    <name evidence="1" type="ORF">EYR15_13590</name>
</gene>
<name>A0A4Q9GC26_9HYPH</name>
<dbReference type="PANTHER" id="PTHR35175:SF2">
    <property type="entry name" value="DUF1289 DOMAIN-CONTAINING PROTEIN"/>
    <property type="match status" value="1"/>
</dbReference>
<dbReference type="PANTHER" id="PTHR35175">
    <property type="entry name" value="DUF1289 DOMAIN-CONTAINING PROTEIN"/>
    <property type="match status" value="1"/>
</dbReference>